<dbReference type="Proteomes" id="UP001597063">
    <property type="component" value="Unassembled WGS sequence"/>
</dbReference>
<dbReference type="Pfam" id="PF00501">
    <property type="entry name" value="AMP-binding"/>
    <property type="match status" value="4"/>
</dbReference>
<name>A0ABW2XTK1_9ACTN</name>
<dbReference type="Pfam" id="PF13193">
    <property type="entry name" value="AMP-binding_C"/>
    <property type="match status" value="4"/>
</dbReference>
<dbReference type="PROSITE" id="PS50075">
    <property type="entry name" value="CARRIER"/>
    <property type="match status" value="4"/>
</dbReference>
<dbReference type="InterPro" id="IPR001242">
    <property type="entry name" value="Condensation_dom"/>
</dbReference>
<dbReference type="Gene3D" id="1.10.1200.10">
    <property type="entry name" value="ACP-like"/>
    <property type="match status" value="2"/>
</dbReference>
<evidence type="ECO:0000256" key="3">
    <source>
        <dbReference type="ARBA" id="ARBA00022553"/>
    </source>
</evidence>
<dbReference type="SUPFAM" id="SSF47336">
    <property type="entry name" value="ACP-like"/>
    <property type="match status" value="4"/>
</dbReference>
<dbReference type="Gene3D" id="3.40.50.980">
    <property type="match status" value="8"/>
</dbReference>
<dbReference type="NCBIfam" id="NF003417">
    <property type="entry name" value="PRK04813.1"/>
    <property type="match status" value="4"/>
</dbReference>
<dbReference type="InterPro" id="IPR009081">
    <property type="entry name" value="PP-bd_ACP"/>
</dbReference>
<evidence type="ECO:0000256" key="4">
    <source>
        <dbReference type="SAM" id="MobiDB-lite"/>
    </source>
</evidence>
<dbReference type="Gene3D" id="3.40.50.1820">
    <property type="entry name" value="alpha/beta hydrolase"/>
    <property type="match status" value="2"/>
</dbReference>
<dbReference type="InterPro" id="IPR036736">
    <property type="entry name" value="ACP-like_sf"/>
</dbReference>
<dbReference type="InterPro" id="IPR025110">
    <property type="entry name" value="AMP-bd_C"/>
</dbReference>
<dbReference type="RefSeq" id="WP_131756778.1">
    <property type="nucleotide sequence ID" value="NZ_CAACUY010000021.1"/>
</dbReference>
<evidence type="ECO:0000259" key="5">
    <source>
        <dbReference type="PROSITE" id="PS50075"/>
    </source>
</evidence>
<comment type="cofactor">
    <cofactor evidence="1">
        <name>pantetheine 4'-phosphate</name>
        <dbReference type="ChEBI" id="CHEBI:47942"/>
    </cofactor>
</comment>
<proteinExistence type="predicted"/>
<dbReference type="PROSITE" id="PS00012">
    <property type="entry name" value="PHOSPHOPANTETHEINE"/>
    <property type="match status" value="3"/>
</dbReference>
<gene>
    <name evidence="6" type="ORF">ACFQZM_31485</name>
</gene>
<dbReference type="NCBIfam" id="TIGR01733">
    <property type="entry name" value="AA-adenyl-dom"/>
    <property type="match status" value="4"/>
</dbReference>
<feature type="domain" description="Carrier" evidence="5">
    <location>
        <begin position="3190"/>
        <end position="3265"/>
    </location>
</feature>
<reference evidence="7" key="1">
    <citation type="journal article" date="2019" name="Int. J. Syst. Evol. Microbiol.">
        <title>The Global Catalogue of Microorganisms (GCM) 10K type strain sequencing project: providing services to taxonomists for standard genome sequencing and annotation.</title>
        <authorList>
            <consortium name="The Broad Institute Genomics Platform"/>
            <consortium name="The Broad Institute Genome Sequencing Center for Infectious Disease"/>
            <person name="Wu L."/>
            <person name="Ma J."/>
        </authorList>
    </citation>
    <scope>NUCLEOTIDE SEQUENCE [LARGE SCALE GENOMIC DNA]</scope>
    <source>
        <strain evidence="7">JCM 9371</strain>
    </source>
</reference>
<sequence length="4342" mass="462127">MIPLSFAQRRLWFLAQLEGPSATYNSPVVLRLTGALDRRALAAAMRDVLERHEVLRTVYPAVDGEPFQRVLGMDELDWSLRIVDLVGNGNGEPVLDEVTDLPVMDAFGDDSAGWPVVQVPTQVAEEITTAVSYAFDLLVEIPIRAWLLGAGPDEHVLVLVVHHIAGDGWSMGPLARDVSQAYTARCEGRAPGWAALPVQYADYALWQRELLGDENDPGSVLSRQIGYWREALAGIPEELALPVDRPRPAVASHRGHSAELEVPADLHARLLELAKAEGVTLFMVLQASLAALLSRLGAGTDIPIGSAIAGRTDEALDDLVGFFVNTLVLRTDLSGDPTFAELLERVRETSLDAYQHQDVPFERLVEELDPHRSLARHPLFQVVLTKLNAGTSAAGGIGALDWAGAESTTLFAGRSAAKFDLDVMVGEVFGAGGVPAGLRGVVTGAADMFDAVTVERITARLVRVLEQVAREPGIRLGAVEVLTRDERERVLAAGTGGPVPSSGAPVVELFEECARRSPDAVAVVSGGERVRYRDLDRRANRLARYLVAQGVGPESVVGLCLPRGVEMIAALLAVWKAGGAYLPIDPALPAGRVAFMLQDAGAVLVLAEQEVAGDLPAGRVRVVALDDPAVALLTCDLPEDPLGTAVSGGGLAYVMYTSGSTGRPKGVGITQEALANYVASVPSAVGFRADIDRRPGRFALLQAPFTDLGNTVMFASLANGGELHVLPTDAVTDPSAVAEYLERHGIDFLKAVPSHLSALAAAAGMKGVLPARSLVLGGEAAPVGWLEELLTAAEGVGCELFNHYGPTETTIGVVTTRLTPAGLADGTVPIGRPVAGTRAYVLDEALSVLPPGAIGELYIAGAGMARGYLNRVGLTAERFVADPLRPGERMYRTGDRARWNAAGELEFAGRIDEQLKIRGFRVEPGEVEAVLTGHPAVAQAAVTVREDAPGDRRLTAYVVPADGTASHIGDDLASAVRRSCSDRLPEYMVPSAVVVLDALPLTGNGKLDRRALPAPEYQVKQGRGPSNAREELLCQVFAEVLGLDRVGVEDDFFALGGHSLLATRLVSRIRTVLGAEVPIRTVFQTPTVAGLAAGLAAGTEGEVVRPALTARERPERVPLSFAQRRLWFLAQLEGPSATYNSPVVLRLTGALDRRALAAAMRDVLERHQALRTVYPALDGEPFQRVLAMDELDWDLRIAEMQDIGAMADGISAAVSYAFDLSVEVPIRASLLASGSGEHVLVLVVHHIAGDGWSMGPLARDVSQAYSARCEGRAPGWAALPVQYADYALWQRELLGDENDPDSVLSRQIGYWREALAGIPEELALPVDRPRPAAASHRGHSAELEVPADLHARLLELAKAEGVTLFMVLQASLAALLSRLGAGTDIPIGSAIAGRTDEALDDLVGFFVNTLVLRTDLSGDPTFAELLERVRETSLDAYQHQDVPFERLVEELDPHRSLARHPLFQVVLTMHDTVEGAPKLLGLDVELLPTARPAAKFDLDVMVGEAFQDGRPSGIRGAVTGAADLFDEPTMAGLVERWIRVLEQIAGRPRTRLSGVEVVSPGERKRLLAAGTGSVRPGPDASVAELFEERARRSPDAVAVVSGAEIVTYADLDERANRLARYLAAQGVGAESVVGLSLPRGIEMIAALLAVWKAGGAYLPIDPALPASRIAFMLADAGAVLVLGTREVAEDLPAGRVRTVVLDDPIVETTIAALLDGPLGADVPDVSDGGLAYVMYTSGSTGRPKGVGVTQAALANYVASVPPEVGFRGDADQRPGRYALLQAPFTDLGNTALFASLTTGGELHVIPAELVTDPSAVANYLDRHEIDFLKAVPSHLSALSAGAGMKGVLPTRSLVLGGESAPPSWLAELLVAAEDAGCELFTHYGPTETTIGVVTARLTRDSVPAGTAPIGEPTANTRVYVLDEGMDVVPTGVTGELYVSGAQVVRGYVGRAGLTAERFVASPFGSGERMYRTGDRVRWNAAGELEFVGRVDDQVKIRGFRIEPGEVEAVLSGYPAVAQAAVIAREDAPGDRRLVAYVVPADSVADQDDGELASAVRQRCADRLPEYMVPSAVVVLDALPLTTNGKLDRRALPVPEYRSRQGRGPADAREELLCEVFAEVLGLDQVGVDDDFFALGGHSLLAVSLVERLRVRGVSISVRALFQTPTVAGLAAVAGPEPVVVPPNLIPEGAEQITAEMLPLVELTEAEVERVVAAVEGGASNVADVYPLAPLQEGIFFHHLMEAGEGSDTYVLPLVLEFDGRDRLDAFVDALQQVVNRHDVFRTGVVWEGLREPVQVVWRKAELPVHEGVLSAQTQDPVADLVSAGGLVMDLRRAPLMDVHIAQRPDSGRWLALIRVHQLVRDHTGLDVLLGEVRAFMAGRGGELAEPPSYREFVAQARGGIPAAEHERFFAEMLAEVSEPTLPFGVAEVRGDGSGVVRAARPVEPDMSGRLREVARRLGVSPATVMHVAYARMLAVVSGRDDVVFGTVLFGRMQAGAGADRAAGLFINTLPARVQVGGAGVRQAITATRNLLAGLLEHEHAPLALTQRASAVRGDAPLFASIFNYRYTSPAAGRAKELGAGMRLIFSRERSNYPLAVAVGDRGDGFDLVVDAVAPVEAELVCGLLHTTIGNLVDTLEALLDTSADVPLERVEVLSRDERERVLSAGTGEVLPVPGASVVELFEEWVRRSPDAVAVVSQDESVTYPELDERANRLARYLAAQGVGPESVVGVVMERGVELIVSLLAVWKAGGAHLPIDPGLPADRVAFMVRDAGVTCALATSALAGKLPGELTGGLTIVLPWDVNVVVVDDPAVRGAVGELSGAGMAAGASAGDLAYVMYTSGSTGVPKGVGVSHRDVAALVSDTFWGLSSDSRVLFHAPHAFDASVYEVWGPLAAGASVVVAPAREVGAAWLRELVAAFGLTHVHVTAGLGRVLAQEDPGCFAGLREVLTGGDVVPTSMVSRILEACPGISVRQLYGPTEVTLCATQFQTAGPVVDVLPIGRALANTRVFVLDEALSVVPPGVAGELYVAGAGVARGYVGRAALTAERFVADPFEPGERMYRTGDRVRWNAAGELEFVGRADDQVKIRGFRIEPGEVEACLAGHPAVAQAAVIAREDTPGDRRLIAYIVPLDHAGGSELPVSVRKFAAGRLPEYMVPSAMVVLDALPLTVNGKLDHRALPEPEYRVTVGRAPSNECEELLCQAFAEVLGLDRVGVDDDFFELGGHSLLATRLVSRIRRMLGVEVGVRTVFQAPTVAALAAGLTTGPERGSARPALVRRERPERLPLSFAQRRLWFLTQLEGPGATYNIPVTLRLTGKVNREALAQAFNDVIARHEVLRTVYPALDGEPYQHILKMDELDWELQVLDVSDGGHLVAEAIAAAASYAFDLSGELPVRAWLLAAGPDEQVLVLVVHHIAGDGWSMGPLARDLSEAYAARCEDRAPAWAELPVQYADYALWQRELLGDENDPDSALSQQLGYWRQALAGIPEELTLPADRPRPAVASHRGHGTKLNLSADLHAELLSLARSEGVTLYMVLQASLATLLYRLGAGTDIPIGSGTAGRADEALDDLVGSFVNTRVLRTDLSGDPSFSELLGRVRETSLDAYQHQDVPFERLVEELDPHRSLARHPLFQVMLRLQNTARGIVSMADVDVEGLSSRASRELDTAEFDLDAEIREFFDSAGTPSGIRGAVTGAADLFDAPTVEQITARWVRVLEQVVQEPDTRLSRIEVLAAGEREQVLAAGVGEAVPVPDVSVVELFEEWVRRSPDAVAVVSAGESVSYRELDRRANRLAQFLVAQGVGAESVVALCLPRGVDLVVALLAVWKAGGAYLPVDPALPASRVAFMLADAGAVLVLGTQEVVEDLPAGRVRTVVLDDPAVMTTVDALTDEPVSRPGSQDALAYVIYTSGSTGRAKGVGVTHAGAVNLVRAQMERFRVEPGARVLQFASIGFDAATSEWLMALCAGAGLVVAPAAELVPGAGLAEVVERHGVSHVTLPPAVLSVLDVADLASVRTLVSAGEAMGPGLVQRWAAGRRLINAYGPTETTVCATMSLPLMPGEQAPIGAPIANTRVYVLDGELGIVPPGVTGELYVSGVQVARGYVGRAGLTAERFVASPFEPGERMYRTGDRVRWSSGGELEFVGRADDQVKIRGFRIEPGEVEAVLSGHPAIAQAAVIVREDTSGDQRLIAYIVSADRAAEDLAGLARKVCADRLPEYMVPSAVVVLDALPLTTNGKLDRRTLPAPEYRRKEGRPPSNERERLLCQVFAEVLKLDHVGVDDDFFELGGHSLLATRLVSRIRTVLGAELEIRAVFQTPTVAELARQVGDRKSTRPALRPMREQEESR</sequence>
<feature type="domain" description="Carrier" evidence="5">
    <location>
        <begin position="1024"/>
        <end position="1099"/>
    </location>
</feature>
<dbReference type="CDD" id="cd19544">
    <property type="entry name" value="E-C_NRPS"/>
    <property type="match status" value="1"/>
</dbReference>
<dbReference type="Gene3D" id="3.30.300.30">
    <property type="match status" value="4"/>
</dbReference>
<dbReference type="CDD" id="cd19540">
    <property type="entry name" value="LCL_NRPS-like"/>
    <property type="match status" value="3"/>
</dbReference>
<keyword evidence="3" id="KW-0597">Phosphoprotein</keyword>
<dbReference type="Gene3D" id="3.30.559.10">
    <property type="entry name" value="Chloramphenicol acetyltransferase-like domain"/>
    <property type="match status" value="4"/>
</dbReference>
<dbReference type="InterPro" id="IPR010071">
    <property type="entry name" value="AA_adenyl_dom"/>
</dbReference>
<dbReference type="InterPro" id="IPR029058">
    <property type="entry name" value="AB_hydrolase_fold"/>
</dbReference>
<dbReference type="InterPro" id="IPR000873">
    <property type="entry name" value="AMP-dep_synth/lig_dom"/>
</dbReference>
<dbReference type="InterPro" id="IPR006162">
    <property type="entry name" value="Ppantetheine_attach_site"/>
</dbReference>
<dbReference type="CDD" id="cd17652">
    <property type="entry name" value="A_NRPS_CmdD_like"/>
    <property type="match status" value="1"/>
</dbReference>
<accession>A0ABW2XTK1</accession>
<dbReference type="InterPro" id="IPR045851">
    <property type="entry name" value="AMP-bd_C_sf"/>
</dbReference>
<dbReference type="CDD" id="cd12117">
    <property type="entry name" value="A_NRPS_Srf_like"/>
    <property type="match status" value="1"/>
</dbReference>
<keyword evidence="2" id="KW-0596">Phosphopantetheine</keyword>
<dbReference type="EMBL" id="JBHTGP010000016">
    <property type="protein sequence ID" value="MFD0689050.1"/>
    <property type="molecule type" value="Genomic_DNA"/>
</dbReference>
<dbReference type="InterPro" id="IPR020806">
    <property type="entry name" value="PKS_PP-bd"/>
</dbReference>
<protein>
    <submittedName>
        <fullName evidence="6">Non-ribosomal peptide synthetase</fullName>
    </submittedName>
</protein>
<dbReference type="PANTHER" id="PTHR45527:SF1">
    <property type="entry name" value="FATTY ACID SYNTHASE"/>
    <property type="match status" value="1"/>
</dbReference>
<keyword evidence="7" id="KW-1185">Reference proteome</keyword>
<dbReference type="Pfam" id="PF00550">
    <property type="entry name" value="PP-binding"/>
    <property type="match status" value="4"/>
</dbReference>
<evidence type="ECO:0000256" key="2">
    <source>
        <dbReference type="ARBA" id="ARBA00022450"/>
    </source>
</evidence>
<evidence type="ECO:0000313" key="6">
    <source>
        <dbReference type="EMBL" id="MFD0689050.1"/>
    </source>
</evidence>
<comment type="caution">
    <text evidence="6">The sequence shown here is derived from an EMBL/GenBank/DDBJ whole genome shotgun (WGS) entry which is preliminary data.</text>
</comment>
<dbReference type="Gene3D" id="3.30.559.30">
    <property type="entry name" value="Nonribosomal peptide synthetase, condensation domain"/>
    <property type="match status" value="4"/>
</dbReference>
<feature type="domain" description="Carrier" evidence="5">
    <location>
        <begin position="2103"/>
        <end position="2177"/>
    </location>
</feature>
<dbReference type="SMART" id="SM00823">
    <property type="entry name" value="PKS_PP"/>
    <property type="match status" value="4"/>
</dbReference>
<dbReference type="PROSITE" id="PS00455">
    <property type="entry name" value="AMP_BINDING"/>
    <property type="match status" value="4"/>
</dbReference>
<evidence type="ECO:0000256" key="1">
    <source>
        <dbReference type="ARBA" id="ARBA00001957"/>
    </source>
</evidence>
<dbReference type="Pfam" id="PF00668">
    <property type="entry name" value="Condensation"/>
    <property type="match status" value="4"/>
</dbReference>
<dbReference type="SUPFAM" id="SSF52777">
    <property type="entry name" value="CoA-dependent acyltransferases"/>
    <property type="match status" value="8"/>
</dbReference>
<feature type="region of interest" description="Disordered" evidence="4">
    <location>
        <begin position="4322"/>
        <end position="4342"/>
    </location>
</feature>
<dbReference type="SUPFAM" id="SSF56801">
    <property type="entry name" value="Acetyl-CoA synthetase-like"/>
    <property type="match status" value="4"/>
</dbReference>
<dbReference type="InterPro" id="IPR020845">
    <property type="entry name" value="AMP-binding_CS"/>
</dbReference>
<dbReference type="Gene3D" id="2.30.38.10">
    <property type="entry name" value="Luciferase, Domain 3"/>
    <property type="match status" value="4"/>
</dbReference>
<organism evidence="6 7">
    <name type="scientific">Actinomadura fibrosa</name>
    <dbReference type="NCBI Taxonomy" id="111802"/>
    <lineage>
        <taxon>Bacteria</taxon>
        <taxon>Bacillati</taxon>
        <taxon>Actinomycetota</taxon>
        <taxon>Actinomycetes</taxon>
        <taxon>Streptosporangiales</taxon>
        <taxon>Thermomonosporaceae</taxon>
        <taxon>Actinomadura</taxon>
    </lineage>
</organism>
<dbReference type="PANTHER" id="PTHR45527">
    <property type="entry name" value="NONRIBOSOMAL PEPTIDE SYNTHETASE"/>
    <property type="match status" value="1"/>
</dbReference>
<dbReference type="CDD" id="cd05930">
    <property type="entry name" value="A_NRPS"/>
    <property type="match status" value="2"/>
</dbReference>
<evidence type="ECO:0000313" key="7">
    <source>
        <dbReference type="Proteomes" id="UP001597063"/>
    </source>
</evidence>
<feature type="domain" description="Carrier" evidence="5">
    <location>
        <begin position="4251"/>
        <end position="4326"/>
    </location>
</feature>
<dbReference type="InterPro" id="IPR023213">
    <property type="entry name" value="CAT-like_dom_sf"/>
</dbReference>